<keyword evidence="4" id="KW-1185">Reference proteome</keyword>
<reference evidence="4" key="1">
    <citation type="journal article" date="2019" name="Int. J. Syst. Evol. Microbiol.">
        <title>The Global Catalogue of Microorganisms (GCM) 10K type strain sequencing project: providing services to taxonomists for standard genome sequencing and annotation.</title>
        <authorList>
            <consortium name="The Broad Institute Genomics Platform"/>
            <consortium name="The Broad Institute Genome Sequencing Center for Infectious Disease"/>
            <person name="Wu L."/>
            <person name="Ma J."/>
        </authorList>
    </citation>
    <scope>NUCLEOTIDE SEQUENCE [LARGE SCALE GENOMIC DNA]</scope>
    <source>
        <strain evidence="4">JCM 3115</strain>
    </source>
</reference>
<dbReference type="EMBL" id="BMQJ01000020">
    <property type="protein sequence ID" value="GGQ25202.1"/>
    <property type="molecule type" value="Genomic_DNA"/>
</dbReference>
<gene>
    <name evidence="3" type="ORF">GCM10010140_64390</name>
</gene>
<feature type="signal peptide" evidence="2">
    <location>
        <begin position="1"/>
        <end position="23"/>
    </location>
</feature>
<evidence type="ECO:0000256" key="2">
    <source>
        <dbReference type="SAM" id="SignalP"/>
    </source>
</evidence>
<feature type="transmembrane region" description="Helical" evidence="1">
    <location>
        <begin position="99"/>
        <end position="118"/>
    </location>
</feature>
<comment type="caution">
    <text evidence="3">The sequence shown here is derived from an EMBL/GenBank/DDBJ whole genome shotgun (WGS) entry which is preliminary data.</text>
</comment>
<protein>
    <submittedName>
        <fullName evidence="3">Uncharacterized protein</fullName>
    </submittedName>
</protein>
<keyword evidence="1" id="KW-1133">Transmembrane helix</keyword>
<name>A0ABQ2RCN7_9ACTN</name>
<evidence type="ECO:0000313" key="3">
    <source>
        <dbReference type="EMBL" id="GGQ25202.1"/>
    </source>
</evidence>
<evidence type="ECO:0000256" key="1">
    <source>
        <dbReference type="SAM" id="Phobius"/>
    </source>
</evidence>
<feature type="transmembrane region" description="Helical" evidence="1">
    <location>
        <begin position="74"/>
        <end position="92"/>
    </location>
</feature>
<accession>A0ABQ2RCN7</accession>
<dbReference type="Proteomes" id="UP000611554">
    <property type="component" value="Unassembled WGS sequence"/>
</dbReference>
<sequence length="194" mass="20974">MRVRHWWSAAALLALFPSVTAWAGSRLIASTGLFYYDFHVIDGIGIYPLAQGLGIGYLGSVGMDIMHALGNVEVVMLAFALPVPMVAVAALLRRRWQDRTTVVVAVILGVLAAVNFAANVVGPWSDLTQCPPADPMSLPDEYTCYRDGTGIGIPPFLYGPAYALAAYILIKLHRRNLADASRRSEARDSADVIT</sequence>
<keyword evidence="1" id="KW-0472">Membrane</keyword>
<evidence type="ECO:0000313" key="4">
    <source>
        <dbReference type="Proteomes" id="UP000611554"/>
    </source>
</evidence>
<proteinExistence type="predicted"/>
<dbReference type="RefSeq" id="WP_189250183.1">
    <property type="nucleotide sequence ID" value="NZ_BMQJ01000020.1"/>
</dbReference>
<organism evidence="3 4">
    <name type="scientific">Streptosporangium pseudovulgare</name>
    <dbReference type="NCBI Taxonomy" id="35765"/>
    <lineage>
        <taxon>Bacteria</taxon>
        <taxon>Bacillati</taxon>
        <taxon>Actinomycetota</taxon>
        <taxon>Actinomycetes</taxon>
        <taxon>Streptosporangiales</taxon>
        <taxon>Streptosporangiaceae</taxon>
        <taxon>Streptosporangium</taxon>
    </lineage>
</organism>
<keyword evidence="2" id="KW-0732">Signal</keyword>
<feature type="transmembrane region" description="Helical" evidence="1">
    <location>
        <begin position="156"/>
        <end position="173"/>
    </location>
</feature>
<feature type="chain" id="PRO_5047282426" evidence="2">
    <location>
        <begin position="24"/>
        <end position="194"/>
    </location>
</feature>
<keyword evidence="1" id="KW-0812">Transmembrane</keyword>